<evidence type="ECO:0000313" key="6">
    <source>
        <dbReference type="EMBL" id="HGQ64543.1"/>
    </source>
</evidence>
<dbReference type="SUPFAM" id="SSF53067">
    <property type="entry name" value="Actin-like ATPase domain"/>
    <property type="match status" value="2"/>
</dbReference>
<dbReference type="InterPro" id="IPR018484">
    <property type="entry name" value="FGGY_N"/>
</dbReference>
<evidence type="ECO:0000256" key="1">
    <source>
        <dbReference type="ARBA" id="ARBA00022679"/>
    </source>
</evidence>
<sequence>MKQLFIGIDLGSSGVRVEVYDIEGNLLSVGRESISGQSVDEWLKALKIAVPTIVKDCDNCEKHVSITSTSGTLIGVDDYGRVLVGPIMYYERDDEIFEKIKDLEAMKKLSDRSVKLDPTSPIVKIYRLNVSKPELYNRVKWYISPTTYLLYRLFYREGELWSDVCMDYTNSLKFGLDITSFPPTWVEEPYIELGLDISRLPKPVPVGDKIGAASSRYAEELGLKNAMLYQGLTDGNASALAGGAVDVGDTNIYSGSTTVPKIVVDRVVLHPALYYHIHPIKGYLAGSATGFTGAFLSWFVEKVLGTDLGKVSEYLDKVEAGTEYLFFPYGDRSPFYDSSMQPALVGLRMIDEPREVVLGRVIRSIMLGITLFENYYLDLFEELFNLKISCVHLTGGGTRSKLWNKIRASVYERKVAIHGDLVGPGIIVPFLIRNKFYDSIDEVKQKFIKPIEIVEAVANMVKVYRQYKDPFMKRWAKLLELYKA</sequence>
<dbReference type="Gene3D" id="3.30.420.40">
    <property type="match status" value="2"/>
</dbReference>
<dbReference type="Pfam" id="PF00370">
    <property type="entry name" value="FGGY_N"/>
    <property type="match status" value="1"/>
</dbReference>
<comment type="caution">
    <text evidence="6">The sequence shown here is derived from an EMBL/GenBank/DDBJ whole genome shotgun (WGS) entry which is preliminary data.</text>
</comment>
<evidence type="ECO:0008006" key="7">
    <source>
        <dbReference type="Google" id="ProtNLM"/>
    </source>
</evidence>
<reference evidence="6" key="1">
    <citation type="journal article" date="2020" name="mSystems">
        <title>Genome- and Community-Level Interaction Insights into Carbon Utilization and Element Cycling Functions of Hydrothermarchaeota in Hydrothermal Sediment.</title>
        <authorList>
            <person name="Zhou Z."/>
            <person name="Liu Y."/>
            <person name="Xu W."/>
            <person name="Pan J."/>
            <person name="Luo Z.H."/>
            <person name="Li M."/>
        </authorList>
    </citation>
    <scope>NUCLEOTIDE SEQUENCE [LARGE SCALE GENOMIC DNA]</scope>
    <source>
        <strain evidence="6">SpSt-637</strain>
        <strain evidence="5">SpSt-667</strain>
    </source>
</reference>
<evidence type="ECO:0000313" key="5">
    <source>
        <dbReference type="EMBL" id="HGQ35357.1"/>
    </source>
</evidence>
<dbReference type="PANTHER" id="PTHR43095:SF2">
    <property type="entry name" value="GLUCONOKINASE"/>
    <property type="match status" value="1"/>
</dbReference>
<organism evidence="6">
    <name type="scientific">Ignisphaera aggregans</name>
    <dbReference type="NCBI Taxonomy" id="334771"/>
    <lineage>
        <taxon>Archaea</taxon>
        <taxon>Thermoproteota</taxon>
        <taxon>Thermoprotei</taxon>
        <taxon>Desulfurococcales</taxon>
        <taxon>Desulfurococcaceae</taxon>
        <taxon>Ignisphaera</taxon>
    </lineage>
</organism>
<dbReference type="EMBL" id="DTCK01000010">
    <property type="protein sequence ID" value="HGQ35357.1"/>
    <property type="molecule type" value="Genomic_DNA"/>
</dbReference>
<dbReference type="AlphaFoldDB" id="A0A7C4NJX7"/>
<evidence type="ECO:0000259" key="4">
    <source>
        <dbReference type="Pfam" id="PF02782"/>
    </source>
</evidence>
<dbReference type="PIRSF" id="PIRSF000538">
    <property type="entry name" value="GlpK"/>
    <property type="match status" value="1"/>
</dbReference>
<dbReference type="InterPro" id="IPR018485">
    <property type="entry name" value="FGGY_C"/>
</dbReference>
<evidence type="ECO:0000256" key="2">
    <source>
        <dbReference type="ARBA" id="ARBA00022777"/>
    </source>
</evidence>
<dbReference type="GO" id="GO:0005975">
    <property type="term" value="P:carbohydrate metabolic process"/>
    <property type="evidence" value="ECO:0007669"/>
    <property type="project" value="InterPro"/>
</dbReference>
<dbReference type="InterPro" id="IPR050406">
    <property type="entry name" value="FGGY_Carb_Kinase"/>
</dbReference>
<accession>A0A7C4NJX7</accession>
<evidence type="ECO:0000259" key="3">
    <source>
        <dbReference type="Pfam" id="PF00370"/>
    </source>
</evidence>
<proteinExistence type="predicted"/>
<name>A0A7C4NJX7_9CREN</name>
<protein>
    <recommendedName>
        <fullName evidence="7">Carbohydrate kinase</fullName>
    </recommendedName>
</protein>
<gene>
    <name evidence="6" type="ORF">ENU08_04790</name>
    <name evidence="5" type="ORF">ENU41_01590</name>
</gene>
<dbReference type="InterPro" id="IPR000577">
    <property type="entry name" value="Carb_kinase_FGGY"/>
</dbReference>
<keyword evidence="2" id="KW-0418">Kinase</keyword>
<feature type="domain" description="Carbohydrate kinase FGGY C-terminal" evidence="4">
    <location>
        <begin position="329"/>
        <end position="419"/>
    </location>
</feature>
<dbReference type="GO" id="GO:0016301">
    <property type="term" value="F:kinase activity"/>
    <property type="evidence" value="ECO:0007669"/>
    <property type="project" value="UniProtKB-KW"/>
</dbReference>
<dbReference type="InterPro" id="IPR043129">
    <property type="entry name" value="ATPase_NBD"/>
</dbReference>
<dbReference type="PANTHER" id="PTHR43095">
    <property type="entry name" value="SUGAR KINASE"/>
    <property type="match status" value="1"/>
</dbReference>
<keyword evidence="1" id="KW-0808">Transferase</keyword>
<dbReference type="EMBL" id="DTBD01000039">
    <property type="protein sequence ID" value="HGQ64543.1"/>
    <property type="molecule type" value="Genomic_DNA"/>
</dbReference>
<dbReference type="Pfam" id="PF02782">
    <property type="entry name" value="FGGY_C"/>
    <property type="match status" value="1"/>
</dbReference>
<feature type="domain" description="Carbohydrate kinase FGGY N-terminal" evidence="3">
    <location>
        <begin position="5"/>
        <end position="240"/>
    </location>
</feature>